<dbReference type="SUPFAM" id="SSF53067">
    <property type="entry name" value="Actin-like ATPase domain"/>
    <property type="match status" value="1"/>
</dbReference>
<keyword evidence="3" id="KW-1185">Reference proteome</keyword>
<dbReference type="EMBL" id="NWBU01000011">
    <property type="protein sequence ID" value="PTQ09438.1"/>
    <property type="molecule type" value="Genomic_DNA"/>
</dbReference>
<dbReference type="InterPro" id="IPR036388">
    <property type="entry name" value="WH-like_DNA-bd_sf"/>
</dbReference>
<reference evidence="2 3" key="1">
    <citation type="submission" date="2017-09" db="EMBL/GenBank/DDBJ databases">
        <title>Sphingomonas panjinensis sp.nov., isolated from oil-contaminated soil.</title>
        <authorList>
            <person name="Wang L."/>
            <person name="Chen L."/>
        </authorList>
    </citation>
    <scope>NUCLEOTIDE SEQUENCE [LARGE SCALE GENOMIC DNA]</scope>
    <source>
        <strain evidence="2 3">FW-11</strain>
    </source>
</reference>
<dbReference type="AlphaFoldDB" id="A0A2T5FVG8"/>
<dbReference type="InterPro" id="IPR043129">
    <property type="entry name" value="ATPase_NBD"/>
</dbReference>
<dbReference type="Pfam" id="PF13412">
    <property type="entry name" value="HTH_24"/>
    <property type="match status" value="1"/>
</dbReference>
<gene>
    <name evidence="2" type="ORF">CLG96_14715</name>
</gene>
<dbReference type="PANTHER" id="PTHR18964:SF149">
    <property type="entry name" value="BIFUNCTIONAL UDP-N-ACETYLGLUCOSAMINE 2-EPIMERASE_N-ACETYLMANNOSAMINE KINASE"/>
    <property type="match status" value="1"/>
</dbReference>
<sequence>MQRGSNVVGVRRYNERLVLSSIRRMNGASKADLARSTGLSPQAVLRIVEDLESEGLLVRAGKRTGGMGQPSTILRVNADGGYTIGVEIGRDQITCVLLNFDCEILAKRVDRVTFPELPHVIAEIRNFADRELDALNEAQRARFLGIGIAMPWFLGEWRKEIGISAEQAREWQKADVEETFRSGLDCPIFFENDGNAGALAELLCGVGLSLNNYLYCHLGTFIGGGLVLGGQIQTGRHGNAAALASMPVPGRGGKGQDYLLHHASLYRLKALLHDAPLRDGSPHSMAAYLDRNPHEARVWIEECANALAFAVIGANSLLDLDAIVLNGALPDAVIDRLIEVLRQRIRIDPPRDFFEPVLLRGNIGEIAPAVGAGLLPLHATFSPNLRSLLKSSDGRSLTSRLGKNMY</sequence>
<dbReference type="SUPFAM" id="SSF46785">
    <property type="entry name" value="Winged helix' DNA-binding domain"/>
    <property type="match status" value="1"/>
</dbReference>
<organism evidence="2 3">
    <name type="scientific">Sphingomonas oleivorans</name>
    <dbReference type="NCBI Taxonomy" id="1735121"/>
    <lineage>
        <taxon>Bacteria</taxon>
        <taxon>Pseudomonadati</taxon>
        <taxon>Pseudomonadota</taxon>
        <taxon>Alphaproteobacteria</taxon>
        <taxon>Sphingomonadales</taxon>
        <taxon>Sphingomonadaceae</taxon>
        <taxon>Sphingomonas</taxon>
    </lineage>
</organism>
<accession>A0A2T5FVG8</accession>
<dbReference type="Pfam" id="PF00480">
    <property type="entry name" value="ROK"/>
    <property type="match status" value="1"/>
</dbReference>
<dbReference type="InterPro" id="IPR000600">
    <property type="entry name" value="ROK"/>
</dbReference>
<name>A0A2T5FVG8_9SPHN</name>
<dbReference type="PANTHER" id="PTHR18964">
    <property type="entry name" value="ROK (REPRESSOR, ORF, KINASE) FAMILY"/>
    <property type="match status" value="1"/>
</dbReference>
<dbReference type="InterPro" id="IPR036390">
    <property type="entry name" value="WH_DNA-bd_sf"/>
</dbReference>
<evidence type="ECO:0000256" key="1">
    <source>
        <dbReference type="ARBA" id="ARBA00006479"/>
    </source>
</evidence>
<dbReference type="Proteomes" id="UP000244162">
    <property type="component" value="Unassembled WGS sequence"/>
</dbReference>
<comment type="similarity">
    <text evidence="1">Belongs to the ROK (NagC/XylR) family.</text>
</comment>
<dbReference type="Gene3D" id="3.30.420.40">
    <property type="match status" value="2"/>
</dbReference>
<dbReference type="OrthoDB" id="49685at2"/>
<evidence type="ECO:0000313" key="2">
    <source>
        <dbReference type="EMBL" id="PTQ09438.1"/>
    </source>
</evidence>
<dbReference type="RefSeq" id="WP_107968947.1">
    <property type="nucleotide sequence ID" value="NZ_NWBU01000011.1"/>
</dbReference>
<proteinExistence type="inferred from homology"/>
<comment type="caution">
    <text evidence="2">The sequence shown here is derived from an EMBL/GenBank/DDBJ whole genome shotgun (WGS) entry which is preliminary data.</text>
</comment>
<protein>
    <submittedName>
        <fullName evidence="2">Transcriptional regulator</fullName>
    </submittedName>
</protein>
<dbReference type="Gene3D" id="1.10.10.10">
    <property type="entry name" value="Winged helix-like DNA-binding domain superfamily/Winged helix DNA-binding domain"/>
    <property type="match status" value="1"/>
</dbReference>
<evidence type="ECO:0000313" key="3">
    <source>
        <dbReference type="Proteomes" id="UP000244162"/>
    </source>
</evidence>